<dbReference type="SUPFAM" id="SSF53474">
    <property type="entry name" value="alpha/beta-Hydrolases"/>
    <property type="match status" value="1"/>
</dbReference>
<dbReference type="GO" id="GO:0016787">
    <property type="term" value="F:hydrolase activity"/>
    <property type="evidence" value="ECO:0007669"/>
    <property type="project" value="UniProtKB-KW"/>
</dbReference>
<dbReference type="Proteomes" id="UP001164653">
    <property type="component" value="Chromosome"/>
</dbReference>
<accession>A0A9E8SN08</accession>
<proteinExistence type="predicted"/>
<feature type="signal peptide" evidence="1">
    <location>
        <begin position="1"/>
        <end position="23"/>
    </location>
</feature>
<dbReference type="RefSeq" id="WP_244820115.1">
    <property type="nucleotide sequence ID" value="NZ_CP112998.1"/>
</dbReference>
<sequence>MIRTKSILLFAVMFYLGAQGTWAQPTKHGSIVTERLISTVLRGTRTGLDTTRSIKIYLPPGYEQSGKAYPVVYYCHTVFQNPEKMFEDGNLVRLLERGFAGGIIQEFIFVVGDYSSPTTGSLYENSSATGRWLDYTIQELVPFIDSRYRTLPRPESRAVAGDMMGGRGALLLAMRNPEIFSVVYAMNPVGTGQGVLPIQNYPNWQKMHEAKSFSDLKSEPISQLFVTMSQAFLPNPNRPPFYCDFIMEMAGGKLIYNGENARRQVAGFSLNDRLDEYAANLKKLRGIAFDWSRYDPIPDHIYGSQDFTRKLERLGIEHEAEEYRGIYWTENWAEDGRFYSRLLPFFQRHLLFETKKLSVNH</sequence>
<dbReference type="InterPro" id="IPR000801">
    <property type="entry name" value="Esterase-like"/>
</dbReference>
<name>A0A9E8SN08_9BACT</name>
<dbReference type="InterPro" id="IPR050583">
    <property type="entry name" value="Mycobacterial_A85_antigen"/>
</dbReference>
<organism evidence="2 3">
    <name type="scientific">Dyadobacter pollutisoli</name>
    <dbReference type="NCBI Taxonomy" id="2910158"/>
    <lineage>
        <taxon>Bacteria</taxon>
        <taxon>Pseudomonadati</taxon>
        <taxon>Bacteroidota</taxon>
        <taxon>Cytophagia</taxon>
        <taxon>Cytophagales</taxon>
        <taxon>Spirosomataceae</taxon>
        <taxon>Dyadobacter</taxon>
    </lineage>
</organism>
<dbReference type="KEGG" id="dpf:ON006_12455"/>
<dbReference type="Pfam" id="PF00756">
    <property type="entry name" value="Esterase"/>
    <property type="match status" value="1"/>
</dbReference>
<keyword evidence="3" id="KW-1185">Reference proteome</keyword>
<dbReference type="Gene3D" id="3.40.50.1820">
    <property type="entry name" value="alpha/beta hydrolase"/>
    <property type="match status" value="1"/>
</dbReference>
<feature type="chain" id="PRO_5039570652" evidence="1">
    <location>
        <begin position="24"/>
        <end position="361"/>
    </location>
</feature>
<keyword evidence="1" id="KW-0732">Signal</keyword>
<dbReference type="AlphaFoldDB" id="A0A9E8SN08"/>
<evidence type="ECO:0000256" key="1">
    <source>
        <dbReference type="SAM" id="SignalP"/>
    </source>
</evidence>
<dbReference type="EMBL" id="CP112998">
    <property type="protein sequence ID" value="WAC14748.1"/>
    <property type="molecule type" value="Genomic_DNA"/>
</dbReference>
<keyword evidence="2" id="KW-0378">Hydrolase</keyword>
<dbReference type="PANTHER" id="PTHR48098">
    <property type="entry name" value="ENTEROCHELIN ESTERASE-RELATED"/>
    <property type="match status" value="1"/>
</dbReference>
<evidence type="ECO:0000313" key="2">
    <source>
        <dbReference type="EMBL" id="WAC14748.1"/>
    </source>
</evidence>
<dbReference type="InterPro" id="IPR029058">
    <property type="entry name" value="AB_hydrolase_fold"/>
</dbReference>
<evidence type="ECO:0000313" key="3">
    <source>
        <dbReference type="Proteomes" id="UP001164653"/>
    </source>
</evidence>
<gene>
    <name evidence="2" type="ORF">ON006_12455</name>
</gene>
<reference evidence="2" key="1">
    <citation type="submission" date="2022-11" db="EMBL/GenBank/DDBJ databases">
        <title>Dyadobacter pollutisoli sp. nov., isolated from plastic dumped soil.</title>
        <authorList>
            <person name="Kim J.M."/>
            <person name="Kim K.R."/>
            <person name="Lee J.K."/>
            <person name="Hao L."/>
            <person name="Jeon C.O."/>
        </authorList>
    </citation>
    <scope>NUCLEOTIDE SEQUENCE</scope>
    <source>
        <strain evidence="2">U1</strain>
    </source>
</reference>
<protein>
    <submittedName>
        <fullName evidence="2">Alpha/beta hydrolase-fold protein</fullName>
    </submittedName>
</protein>